<keyword evidence="1" id="KW-0472">Membrane</keyword>
<keyword evidence="1" id="KW-1133">Transmembrane helix</keyword>
<keyword evidence="1" id="KW-0812">Transmembrane</keyword>
<dbReference type="AlphaFoldDB" id="A0A8I0DS67"/>
<comment type="caution">
    <text evidence="2">The sequence shown here is derived from an EMBL/GenBank/DDBJ whole genome shotgun (WGS) entry which is preliminary data.</text>
</comment>
<dbReference type="EMBL" id="JACOOX010000004">
    <property type="protein sequence ID" value="MBC5662813.1"/>
    <property type="molecule type" value="Genomic_DNA"/>
</dbReference>
<gene>
    <name evidence="2" type="ORF">H8S09_07900</name>
</gene>
<organism evidence="2 3">
    <name type="scientific">Coprococcus hominis</name>
    <name type="common">ex Liu et al. 2022</name>
    <dbReference type="NCBI Taxonomy" id="2763039"/>
    <lineage>
        <taxon>Bacteria</taxon>
        <taxon>Bacillati</taxon>
        <taxon>Bacillota</taxon>
        <taxon>Clostridia</taxon>
        <taxon>Lachnospirales</taxon>
        <taxon>Lachnospiraceae</taxon>
        <taxon>Coprococcus</taxon>
    </lineage>
</organism>
<dbReference type="Proteomes" id="UP000615234">
    <property type="component" value="Unassembled WGS sequence"/>
</dbReference>
<reference evidence="2 3" key="1">
    <citation type="submission" date="2020-08" db="EMBL/GenBank/DDBJ databases">
        <title>Genome public.</title>
        <authorList>
            <person name="Liu C."/>
            <person name="Sun Q."/>
        </authorList>
    </citation>
    <scope>NUCLEOTIDE SEQUENCE [LARGE SCALE GENOMIC DNA]</scope>
    <source>
        <strain evidence="2 3">NSJ-10</strain>
    </source>
</reference>
<name>A0A8I0DS67_9FIRM</name>
<feature type="transmembrane region" description="Helical" evidence="1">
    <location>
        <begin position="303"/>
        <end position="325"/>
    </location>
</feature>
<dbReference type="RefSeq" id="WP_117807379.1">
    <property type="nucleotide sequence ID" value="NZ_JACOOX010000004.1"/>
</dbReference>
<keyword evidence="3" id="KW-1185">Reference proteome</keyword>
<accession>A0A8I0DS67</accession>
<sequence length="328" mass="36698">MIYKCVNCGGNVVFDPQSGHMKCLSCGGSDCEQSIPSETPMICPSCGSQITYRNEYGSAGKCPACGTFLIRDDFVVYPYGPDMILPFKFSKRLAEEKLKEEFGKKLFLPADFLSTKTLEKLRGVYVPFWIYDFDSNVDYTAIGTKVRTWTSGDTRYTETSYFDVYRKLHIKYNGIPVDASVEMPDGIMDLMEPYGYDALLKHDNKFMSGFEAEVYNYTPDQLSGRAVKKINDTSMEWAKSEASGYHSLLTKNMNANNQLLGNKFALMPVWIYEYRYQGQNYMFYVNGQTGKCVGTPPRSVSRAIGLTAAFAASVAACASGIAMLLEVL</sequence>
<evidence type="ECO:0000313" key="2">
    <source>
        <dbReference type="EMBL" id="MBC5662813.1"/>
    </source>
</evidence>
<evidence type="ECO:0008006" key="4">
    <source>
        <dbReference type="Google" id="ProtNLM"/>
    </source>
</evidence>
<protein>
    <recommendedName>
        <fullName evidence="4">TFIIB-type zinc ribbon-containing protein</fullName>
    </recommendedName>
</protein>
<proteinExistence type="predicted"/>
<evidence type="ECO:0000313" key="3">
    <source>
        <dbReference type="Proteomes" id="UP000615234"/>
    </source>
</evidence>
<evidence type="ECO:0000256" key="1">
    <source>
        <dbReference type="SAM" id="Phobius"/>
    </source>
</evidence>